<dbReference type="InterPro" id="IPR036259">
    <property type="entry name" value="MFS_trans_sf"/>
</dbReference>
<dbReference type="SUPFAM" id="SSF103473">
    <property type="entry name" value="MFS general substrate transporter"/>
    <property type="match status" value="1"/>
</dbReference>
<organism evidence="3 4">
    <name type="scientific">Candidatus Eisenbergiella merdigallinarum</name>
    <dbReference type="NCBI Taxonomy" id="2838552"/>
    <lineage>
        <taxon>Bacteria</taxon>
        <taxon>Bacillati</taxon>
        <taxon>Bacillota</taxon>
        <taxon>Clostridia</taxon>
        <taxon>Lachnospirales</taxon>
        <taxon>Lachnospiraceae</taxon>
        <taxon>Eisenbergiella</taxon>
    </lineage>
</organism>
<feature type="compositionally biased region" description="Basic and acidic residues" evidence="1">
    <location>
        <begin position="16"/>
        <end position="26"/>
    </location>
</feature>
<reference evidence="3" key="1">
    <citation type="journal article" date="2021" name="PeerJ">
        <title>Extensive microbial diversity within the chicken gut microbiome revealed by metagenomics and culture.</title>
        <authorList>
            <person name="Gilroy R."/>
            <person name="Ravi A."/>
            <person name="Getino M."/>
            <person name="Pursley I."/>
            <person name="Horton D.L."/>
            <person name="Alikhan N.F."/>
            <person name="Baker D."/>
            <person name="Gharbi K."/>
            <person name="Hall N."/>
            <person name="Watson M."/>
            <person name="Adriaenssens E.M."/>
            <person name="Foster-Nyarko E."/>
            <person name="Jarju S."/>
            <person name="Secka A."/>
            <person name="Antonio M."/>
            <person name="Oren A."/>
            <person name="Chaudhuri R.R."/>
            <person name="La Ragione R."/>
            <person name="Hildebrand F."/>
            <person name="Pallen M.J."/>
        </authorList>
    </citation>
    <scope>NUCLEOTIDE SEQUENCE</scope>
    <source>
        <strain evidence="3">USAMLcec3-2134</strain>
    </source>
</reference>
<feature type="compositionally biased region" description="Low complexity" evidence="1">
    <location>
        <begin position="27"/>
        <end position="53"/>
    </location>
</feature>
<feature type="region of interest" description="Disordered" evidence="1">
    <location>
        <begin position="1"/>
        <end position="113"/>
    </location>
</feature>
<feature type="transmembrane region" description="Helical" evidence="2">
    <location>
        <begin position="148"/>
        <end position="165"/>
    </location>
</feature>
<feature type="transmembrane region" description="Helical" evidence="2">
    <location>
        <begin position="171"/>
        <end position="192"/>
    </location>
</feature>
<feature type="transmembrane region" description="Helical" evidence="2">
    <location>
        <begin position="204"/>
        <end position="223"/>
    </location>
</feature>
<accession>A0A9D2MU44</accession>
<protein>
    <submittedName>
        <fullName evidence="3">Uncharacterized protein</fullName>
    </submittedName>
</protein>
<sequence length="242" mass="26688">METREERDAGALIRQRMQEKQEEGARETGPAGTEPEAAAAAVPGDAKAPMEAPAAEEKPAAGGAAEPAEEINPAAEEKTAEETEPAAPTKRELRARERQERAAGKKEKREAALRLRQARQEERRLQKRERREQREQARAERRQEIRSLTGLAGFVLLAVFALLAIDQAGLYGFLFVWLFFGVAAVSAALLFLGIFRAVRRKRCGIVFFLSLLGMLVTAVWAAFLSSSWGLGLGPVFFFMTGF</sequence>
<gene>
    <name evidence="3" type="ORF">H9763_09555</name>
</gene>
<dbReference type="EMBL" id="DWXE01000039">
    <property type="protein sequence ID" value="HJB91690.1"/>
    <property type="molecule type" value="Genomic_DNA"/>
</dbReference>
<dbReference type="Proteomes" id="UP000886883">
    <property type="component" value="Unassembled WGS sequence"/>
</dbReference>
<comment type="caution">
    <text evidence="3">The sequence shown here is derived from an EMBL/GenBank/DDBJ whole genome shotgun (WGS) entry which is preliminary data.</text>
</comment>
<evidence type="ECO:0000313" key="4">
    <source>
        <dbReference type="Proteomes" id="UP000886883"/>
    </source>
</evidence>
<evidence type="ECO:0000256" key="2">
    <source>
        <dbReference type="SAM" id="Phobius"/>
    </source>
</evidence>
<keyword evidence="2" id="KW-0472">Membrane</keyword>
<name>A0A9D2MU44_9FIRM</name>
<keyword evidence="2" id="KW-0812">Transmembrane</keyword>
<reference evidence="3" key="2">
    <citation type="submission" date="2021-04" db="EMBL/GenBank/DDBJ databases">
        <authorList>
            <person name="Gilroy R."/>
        </authorList>
    </citation>
    <scope>NUCLEOTIDE SEQUENCE</scope>
    <source>
        <strain evidence="3">USAMLcec3-2134</strain>
    </source>
</reference>
<proteinExistence type="predicted"/>
<evidence type="ECO:0000313" key="3">
    <source>
        <dbReference type="EMBL" id="HJB91690.1"/>
    </source>
</evidence>
<keyword evidence="2" id="KW-1133">Transmembrane helix</keyword>
<feature type="compositionally biased region" description="Low complexity" evidence="1">
    <location>
        <begin position="60"/>
        <end position="74"/>
    </location>
</feature>
<evidence type="ECO:0000256" key="1">
    <source>
        <dbReference type="SAM" id="MobiDB-lite"/>
    </source>
</evidence>
<feature type="compositionally biased region" description="Basic and acidic residues" evidence="1">
    <location>
        <begin position="89"/>
        <end position="113"/>
    </location>
</feature>
<dbReference type="AlphaFoldDB" id="A0A9D2MU44"/>